<evidence type="ECO:0008006" key="4">
    <source>
        <dbReference type="Google" id="ProtNLM"/>
    </source>
</evidence>
<dbReference type="EMBL" id="CP012600">
    <property type="protein sequence ID" value="ALC83119.1"/>
    <property type="molecule type" value="Genomic_DNA"/>
</dbReference>
<reference evidence="3" key="1">
    <citation type="submission" date="2015-08" db="EMBL/GenBank/DDBJ databases">
        <title>Genome sequencing project for genomic taxonomy and phylogenomics of Bacillus-like bacteria.</title>
        <authorList>
            <person name="Liu B."/>
            <person name="Wang J."/>
            <person name="Zhu Y."/>
            <person name="Liu G."/>
            <person name="Chen Q."/>
            <person name="Chen Z."/>
            <person name="Lan J."/>
            <person name="Che J."/>
            <person name="Ge C."/>
            <person name="Shi H."/>
            <person name="Pan Z."/>
            <person name="Liu X."/>
        </authorList>
    </citation>
    <scope>NUCLEOTIDE SEQUENCE [LARGE SCALE GENOMIC DNA]</scope>
    <source>
        <strain evidence="3">FJAT-4402</strain>
    </source>
</reference>
<evidence type="ECO:0000313" key="2">
    <source>
        <dbReference type="EMBL" id="ALC83119.1"/>
    </source>
</evidence>
<gene>
    <name evidence="2" type="ORF">AM592_17240</name>
</gene>
<proteinExistence type="predicted"/>
<sequence>MKRIVFAISIIAMALTGCGTNQGSIPEEEQACIQGKVTEVNHHKQTGNIPEGEKQDIDPEQRVSSDDPGGTSSQNDHIGSIFVEGEKESDKFVISVDDNTEIIGQAEKEIEFTEISEGAKVEVYCVGGIQESYPAQGMAGKIIVTE</sequence>
<dbReference type="Pfam" id="PF11518">
    <property type="entry name" value="DUF3221"/>
    <property type="match status" value="1"/>
</dbReference>
<dbReference type="Proteomes" id="UP000067625">
    <property type="component" value="Chromosome"/>
</dbReference>
<dbReference type="OrthoDB" id="2662747at2"/>
<feature type="compositionally biased region" description="Basic and acidic residues" evidence="1">
    <location>
        <begin position="51"/>
        <end position="65"/>
    </location>
</feature>
<organism evidence="2 3">
    <name type="scientific">Bacillus gobiensis</name>
    <dbReference type="NCBI Taxonomy" id="1441095"/>
    <lineage>
        <taxon>Bacteria</taxon>
        <taxon>Bacillati</taxon>
        <taxon>Bacillota</taxon>
        <taxon>Bacilli</taxon>
        <taxon>Bacillales</taxon>
        <taxon>Bacillaceae</taxon>
        <taxon>Bacillus</taxon>
    </lineage>
</organism>
<keyword evidence="3" id="KW-1185">Reference proteome</keyword>
<evidence type="ECO:0000313" key="3">
    <source>
        <dbReference type="Proteomes" id="UP000067625"/>
    </source>
</evidence>
<feature type="region of interest" description="Disordered" evidence="1">
    <location>
        <begin position="43"/>
        <end position="77"/>
    </location>
</feature>
<dbReference type="AlphaFoldDB" id="A0A0M5JEP1"/>
<dbReference type="PROSITE" id="PS51257">
    <property type="entry name" value="PROKAR_LIPOPROTEIN"/>
    <property type="match status" value="1"/>
</dbReference>
<name>A0A0M5JEP1_9BACI</name>
<dbReference type="PATRIC" id="fig|1441095.3.peg.3829"/>
<dbReference type="RefSeq" id="WP_053604954.1">
    <property type="nucleotide sequence ID" value="NZ_CP012600.1"/>
</dbReference>
<dbReference type="InterPro" id="IPR021598">
    <property type="entry name" value="DUF3221"/>
</dbReference>
<protein>
    <recommendedName>
        <fullName evidence="4">DUF3221 domain-containing protein</fullName>
    </recommendedName>
</protein>
<evidence type="ECO:0000256" key="1">
    <source>
        <dbReference type="SAM" id="MobiDB-lite"/>
    </source>
</evidence>
<reference evidence="2 3" key="2">
    <citation type="journal article" date="2016" name="Int. J. Syst. Evol. Microbiol.">
        <title>Bacillus gobiensis sp. nov., isolated from a soil sample.</title>
        <authorList>
            <person name="Liu B."/>
            <person name="Liu G.H."/>
            <person name="Cetin S."/>
            <person name="Schumann P."/>
            <person name="Pan Z.Z."/>
            <person name="Chen Q.Q."/>
        </authorList>
    </citation>
    <scope>NUCLEOTIDE SEQUENCE [LARGE SCALE GENOMIC DNA]</scope>
    <source>
        <strain evidence="2 3">FJAT-4402</strain>
    </source>
</reference>
<accession>A0A0M5JEP1</accession>
<dbReference type="STRING" id="1441095.AM592_17240"/>